<dbReference type="PANTHER" id="PTHR38607">
    <property type="entry name" value="PROTEIN CBG00180-RELATED"/>
    <property type="match status" value="1"/>
</dbReference>
<feature type="compositionally biased region" description="Basic and acidic residues" evidence="1">
    <location>
        <begin position="358"/>
        <end position="370"/>
    </location>
</feature>
<evidence type="ECO:0000313" key="3">
    <source>
        <dbReference type="Proteomes" id="UP000230233"/>
    </source>
</evidence>
<gene>
    <name evidence="2" type="primary">Cnig_chr_IV.g14171</name>
    <name evidence="2" type="ORF">B9Z55_014171</name>
</gene>
<dbReference type="EMBL" id="PDUG01000004">
    <property type="protein sequence ID" value="PIC34556.1"/>
    <property type="molecule type" value="Genomic_DNA"/>
</dbReference>
<evidence type="ECO:0000313" key="2">
    <source>
        <dbReference type="EMBL" id="PIC34556.1"/>
    </source>
</evidence>
<dbReference type="OrthoDB" id="5911171at2759"/>
<feature type="region of interest" description="Disordered" evidence="1">
    <location>
        <begin position="324"/>
        <end position="454"/>
    </location>
</feature>
<evidence type="ECO:0000256" key="1">
    <source>
        <dbReference type="SAM" id="MobiDB-lite"/>
    </source>
</evidence>
<dbReference type="PANTHER" id="PTHR38607:SF2">
    <property type="entry name" value="DUF4210 DOMAIN-CONTAINING PROTEIN"/>
    <property type="match status" value="1"/>
</dbReference>
<organism evidence="2 3">
    <name type="scientific">Caenorhabditis nigoni</name>
    <dbReference type="NCBI Taxonomy" id="1611254"/>
    <lineage>
        <taxon>Eukaryota</taxon>
        <taxon>Metazoa</taxon>
        <taxon>Ecdysozoa</taxon>
        <taxon>Nematoda</taxon>
        <taxon>Chromadorea</taxon>
        <taxon>Rhabditida</taxon>
        <taxon>Rhabditina</taxon>
        <taxon>Rhabditomorpha</taxon>
        <taxon>Rhabditoidea</taxon>
        <taxon>Rhabditidae</taxon>
        <taxon>Peloderinae</taxon>
        <taxon>Caenorhabditis</taxon>
    </lineage>
</organism>
<proteinExistence type="predicted"/>
<reference evidence="3" key="1">
    <citation type="submission" date="2017-10" db="EMBL/GenBank/DDBJ databases">
        <title>Rapid genome shrinkage in a self-fertile nematode reveals novel sperm competition proteins.</title>
        <authorList>
            <person name="Yin D."/>
            <person name="Schwarz E.M."/>
            <person name="Thomas C.G."/>
            <person name="Felde R.L."/>
            <person name="Korf I.F."/>
            <person name="Cutter A.D."/>
            <person name="Schartner C.M."/>
            <person name="Ralston E.J."/>
            <person name="Meyer B.J."/>
            <person name="Haag E.S."/>
        </authorList>
    </citation>
    <scope>NUCLEOTIDE SEQUENCE [LARGE SCALE GENOMIC DNA]</scope>
    <source>
        <strain evidence="3">JU1422</strain>
    </source>
</reference>
<protein>
    <submittedName>
        <fullName evidence="2">Uncharacterized protein</fullName>
    </submittedName>
</protein>
<sequence length="631" mass="72629">MESEDDEWHTSYAMSSVPKKMFFVIIDKGISAMLENDRNVKLGNFYEVKYALNGKATPENRAQHVITQYRPIQPLAQSHVDTDDRGLQHVIITTSAEYVGLVNAGNKRVAKLYNDTFGNFIDLLDLVRERNKYVEFEFKCTSSKADKFRSIFVPRRILAYHDLPEKIPDIRRIIGFVCSPPQRNGSTYVWSKDLVRNAYLDIQYCRPNENVVGCWVDALVDMSRNQVVDVVDVIRDVFDSRVCQGVPEVRASFTYHGFDDRKGCRVYYHENFREIFDYNHKVKYNPDAGWYRGWISYPDPDSSDFWIISSQQDVIFAEDLIREPSPEPISRNTTRLPYHPAGSVNEEIPIPDSPASFRPDDRSIDARGERPCASSRAQTSSDSDGESLADDVAPGRRRTTAPRSNNLLLSSDSDSDDNLDRRVSSSNHEQNHEPGASSHLPCSSSVEDHGKLNRARSRNDKIELLLKKYAVTVKYLTNGQKVSDEMNFYDANRYGFLGELGTQALEHIPWLERLNPSICATEEGNETIYKWWQEISYVLHDWIEVEAVRNAMRSYDSLEFEELHKFISIRNHRKQKSLDQEQDLLKMNVVMCALITEYFINDEGVLNAMKDHDSRKQMELTSLCKGVYNKI</sequence>
<name>A0A2G5U5N5_9PELO</name>
<feature type="compositionally biased region" description="Low complexity" evidence="1">
    <location>
        <begin position="403"/>
        <end position="412"/>
    </location>
</feature>
<accession>A0A2G5U5N5</accession>
<comment type="caution">
    <text evidence="2">The sequence shown here is derived from an EMBL/GenBank/DDBJ whole genome shotgun (WGS) entry which is preliminary data.</text>
</comment>
<keyword evidence="3" id="KW-1185">Reference proteome</keyword>
<dbReference type="Proteomes" id="UP000230233">
    <property type="component" value="Chromosome IV"/>
</dbReference>
<dbReference type="AlphaFoldDB" id="A0A2G5U5N5"/>